<organism evidence="2 3">
    <name type="scientific">Nocardioides mangrovicus</name>
    <dbReference type="NCBI Taxonomy" id="2478913"/>
    <lineage>
        <taxon>Bacteria</taxon>
        <taxon>Bacillati</taxon>
        <taxon>Actinomycetota</taxon>
        <taxon>Actinomycetes</taxon>
        <taxon>Propionibacteriales</taxon>
        <taxon>Nocardioidaceae</taxon>
        <taxon>Nocardioides</taxon>
    </lineage>
</organism>
<keyword evidence="1" id="KW-0472">Membrane</keyword>
<comment type="caution">
    <text evidence="2">The sequence shown here is derived from an EMBL/GenBank/DDBJ whole genome shotgun (WGS) entry which is preliminary data.</text>
</comment>
<gene>
    <name evidence="2" type="ORF">D9V37_01875</name>
</gene>
<evidence type="ECO:0000313" key="2">
    <source>
        <dbReference type="EMBL" id="RLV50735.1"/>
    </source>
</evidence>
<evidence type="ECO:0000256" key="1">
    <source>
        <dbReference type="SAM" id="Phobius"/>
    </source>
</evidence>
<feature type="transmembrane region" description="Helical" evidence="1">
    <location>
        <begin position="42"/>
        <end position="65"/>
    </location>
</feature>
<dbReference type="RefSeq" id="WP_121804416.1">
    <property type="nucleotide sequence ID" value="NZ_RDBE01000001.1"/>
</dbReference>
<dbReference type="Proteomes" id="UP000281708">
    <property type="component" value="Unassembled WGS sequence"/>
</dbReference>
<proteinExistence type="predicted"/>
<sequence length="231" mass="23722">MLETTRVAGERAAPVVRLPRQRQSYERWVAAAGDDTRAQRALMLPIALCGLALLVIAATLGALAVHAGQHSSRSLHLPDHAGALSRDATPTADLSSRISTAQQGFRDRFGQQLAGVVGGAYVADTAATGRPTGPVVFVGAAIDTAGDPGEFIDAFTRSARAAGYDVEEVAAGSDAAGICMSTSRGEAATCAWSTGDAVGELVPTETGWSVDQLAAAMRAMRGAAERTVTVS</sequence>
<keyword evidence="3" id="KW-1185">Reference proteome</keyword>
<evidence type="ECO:0000313" key="3">
    <source>
        <dbReference type="Proteomes" id="UP000281708"/>
    </source>
</evidence>
<reference evidence="2 3" key="1">
    <citation type="submission" date="2018-10" db="EMBL/GenBank/DDBJ databases">
        <title>Marmoricola sp. 4Q3S-7 whole genome shotgun sequence.</title>
        <authorList>
            <person name="Li F."/>
        </authorList>
    </citation>
    <scope>NUCLEOTIDE SEQUENCE [LARGE SCALE GENOMIC DNA]</scope>
    <source>
        <strain evidence="2 3">4Q3S-7</strain>
    </source>
</reference>
<dbReference type="OrthoDB" id="3829612at2"/>
<keyword evidence="1" id="KW-1133">Transmembrane helix</keyword>
<protein>
    <submittedName>
        <fullName evidence="2">Uncharacterized protein</fullName>
    </submittedName>
</protein>
<dbReference type="AlphaFoldDB" id="A0A3L8P656"/>
<name>A0A3L8P656_9ACTN</name>
<dbReference type="EMBL" id="RDBE01000001">
    <property type="protein sequence ID" value="RLV50735.1"/>
    <property type="molecule type" value="Genomic_DNA"/>
</dbReference>
<keyword evidence="1" id="KW-0812">Transmembrane</keyword>
<accession>A0A3L8P656</accession>